<dbReference type="EMBL" id="JBBKZU010000003">
    <property type="protein sequence ID" value="MEJ8811375.1"/>
    <property type="molecule type" value="Genomic_DNA"/>
</dbReference>
<evidence type="ECO:0000313" key="2">
    <source>
        <dbReference type="Proteomes" id="UP001365846"/>
    </source>
</evidence>
<organism evidence="1 2">
    <name type="scientific">Variovorax ureilyticus</name>
    <dbReference type="NCBI Taxonomy" id="1836198"/>
    <lineage>
        <taxon>Bacteria</taxon>
        <taxon>Pseudomonadati</taxon>
        <taxon>Pseudomonadota</taxon>
        <taxon>Betaproteobacteria</taxon>
        <taxon>Burkholderiales</taxon>
        <taxon>Comamonadaceae</taxon>
        <taxon>Variovorax</taxon>
    </lineage>
</organism>
<proteinExistence type="predicted"/>
<reference evidence="1 2" key="1">
    <citation type="submission" date="2024-03" db="EMBL/GenBank/DDBJ databases">
        <title>Novel species of the genus Variovorax.</title>
        <authorList>
            <person name="Liu Q."/>
            <person name="Xin Y.-H."/>
        </authorList>
    </citation>
    <scope>NUCLEOTIDE SEQUENCE [LARGE SCALE GENOMIC DNA]</scope>
    <source>
        <strain evidence="1 2">KACC 18899</strain>
    </source>
</reference>
<sequence length="193" mass="22237">MKDAEPKMKLIDEFLPVFQFRERHELIAKATPAALLNAVFLPRVTEDPWARIFIRLREAPDRWLRARSSLAGRPGFGIDDFMILGRDADREIAFGLVGRFWQRDYGLVALAHPKLEFAGFSEPGLAKLVLNLSTEPLADGRTRLVTETRVHCIDGSAMRRFAPYWWLIRPVSALIRRRLLARIRDAAVRTHHR</sequence>
<evidence type="ECO:0000313" key="1">
    <source>
        <dbReference type="EMBL" id="MEJ8811375.1"/>
    </source>
</evidence>
<dbReference type="Proteomes" id="UP001365846">
    <property type="component" value="Unassembled WGS sequence"/>
</dbReference>
<comment type="caution">
    <text evidence="1">The sequence shown here is derived from an EMBL/GenBank/DDBJ whole genome shotgun (WGS) entry which is preliminary data.</text>
</comment>
<name>A0ABU8VCT6_9BURK</name>
<accession>A0ABU8VCT6</accession>
<dbReference type="RefSeq" id="WP_340356664.1">
    <property type="nucleotide sequence ID" value="NZ_JBBKZU010000003.1"/>
</dbReference>
<evidence type="ECO:0008006" key="3">
    <source>
        <dbReference type="Google" id="ProtNLM"/>
    </source>
</evidence>
<gene>
    <name evidence="1" type="ORF">WKW77_09885</name>
</gene>
<keyword evidence="2" id="KW-1185">Reference proteome</keyword>
<protein>
    <recommendedName>
        <fullName evidence="3">DUF2867 domain-containing protein</fullName>
    </recommendedName>
</protein>